<organism evidence="11 12">
    <name type="scientific">Nanchangia anserum</name>
    <dbReference type="NCBI Taxonomy" id="2692125"/>
    <lineage>
        <taxon>Bacteria</taxon>
        <taxon>Bacillati</taxon>
        <taxon>Actinomycetota</taxon>
        <taxon>Actinomycetes</taxon>
        <taxon>Actinomycetales</taxon>
        <taxon>Actinomycetaceae</taxon>
        <taxon>Nanchangia</taxon>
    </lineage>
</organism>
<dbReference type="GO" id="GO:0006508">
    <property type="term" value="P:proteolysis"/>
    <property type="evidence" value="ECO:0007669"/>
    <property type="project" value="UniProtKB-KW"/>
</dbReference>
<evidence type="ECO:0000256" key="3">
    <source>
        <dbReference type="ARBA" id="ARBA00022438"/>
    </source>
</evidence>
<keyword evidence="3 9" id="KW-0031">Aminopeptidase</keyword>
<dbReference type="InterPro" id="IPR023358">
    <property type="entry name" value="Peptidase_M18_dom2"/>
</dbReference>
<dbReference type="InterPro" id="IPR001948">
    <property type="entry name" value="Peptidase_M18"/>
</dbReference>
<dbReference type="EC" id="3.4.11.-" evidence="10"/>
<dbReference type="GO" id="GO:0008237">
    <property type="term" value="F:metallopeptidase activity"/>
    <property type="evidence" value="ECO:0007669"/>
    <property type="project" value="UniProtKB-KW"/>
</dbReference>
<dbReference type="RefSeq" id="WP_191071359.1">
    <property type="nucleotide sequence ID" value="NZ_CP060506.1"/>
</dbReference>
<dbReference type="SUPFAM" id="SSF53187">
    <property type="entry name" value="Zn-dependent exopeptidases"/>
    <property type="match status" value="1"/>
</dbReference>
<sequence length="436" mass="46524">MSTASAPNTVTSSTGEFTEDLMRFLADSPSSWHAAHVVAERLVAAGFTRVASDGDWPASPGGYVMVRDGAVMAWWLPGEVADPEARILGVHTDSPAFMLKPHPSSTHPSGWGQLNVEVYGGMLPNSWLDRDLALAGRLVHRDGRQALVRTDAIARIPQLAVHLDRDQASSLSLDRQRHLRPIWTLRRDADVLDHLAHRVGWDCGTDIAGFDVMTIDAQGPRLIGAEANLLAAGRQDNLVSVFSALSALETAVASGAAERARRILVLAAFTHEEVGSNTAVGAAGPILEEVLERCAESLSPTRASLRRLIARSACLSADVAHGVHPNYADKHDPDHWPMLGGGPVLKVNATQRYATDAPGTALWRAACERAGVAHQVFVSNNAVSCGSTIAPLTATRLGIRTIDVGVPILSMHSARELSHVEDHPAMARAMGAFLVS</sequence>
<evidence type="ECO:0000256" key="7">
    <source>
        <dbReference type="ARBA" id="ARBA00022833"/>
    </source>
</evidence>
<protein>
    <recommendedName>
        <fullName evidence="10">M18 family aminopeptidase</fullName>
        <ecNumber evidence="10">3.4.11.-</ecNumber>
    </recommendedName>
</protein>
<keyword evidence="6 9" id="KW-0378">Hydrolase</keyword>
<keyword evidence="7 9" id="KW-0862">Zinc</keyword>
<dbReference type="NCBIfam" id="NF002759">
    <property type="entry name" value="PRK02813.1"/>
    <property type="match status" value="1"/>
</dbReference>
<dbReference type="GO" id="GO:0008270">
    <property type="term" value="F:zinc ion binding"/>
    <property type="evidence" value="ECO:0007669"/>
    <property type="project" value="InterPro"/>
</dbReference>
<evidence type="ECO:0000256" key="6">
    <source>
        <dbReference type="ARBA" id="ARBA00022801"/>
    </source>
</evidence>
<dbReference type="Proteomes" id="UP000627538">
    <property type="component" value="Unassembled WGS sequence"/>
</dbReference>
<gene>
    <name evidence="11" type="ORF">H8R10_03515</name>
</gene>
<evidence type="ECO:0000256" key="2">
    <source>
        <dbReference type="ARBA" id="ARBA00008290"/>
    </source>
</evidence>
<keyword evidence="4 9" id="KW-0645">Protease</keyword>
<evidence type="ECO:0000256" key="9">
    <source>
        <dbReference type="RuleBase" id="RU004386"/>
    </source>
</evidence>
<evidence type="ECO:0000313" key="12">
    <source>
        <dbReference type="Proteomes" id="UP000627538"/>
    </source>
</evidence>
<comment type="caution">
    <text evidence="11">The sequence shown here is derived from an EMBL/GenBank/DDBJ whole genome shotgun (WGS) entry which is preliminary data.</text>
</comment>
<proteinExistence type="inferred from homology"/>
<comment type="cofactor">
    <cofactor evidence="1 10">
        <name>Zn(2+)</name>
        <dbReference type="ChEBI" id="CHEBI:29105"/>
    </cofactor>
</comment>
<dbReference type="GO" id="GO:0005737">
    <property type="term" value="C:cytoplasm"/>
    <property type="evidence" value="ECO:0007669"/>
    <property type="project" value="UniProtKB-ARBA"/>
</dbReference>
<dbReference type="EMBL" id="JACRUO010000001">
    <property type="protein sequence ID" value="MBD3689300.1"/>
    <property type="molecule type" value="Genomic_DNA"/>
</dbReference>
<dbReference type="Gene3D" id="2.30.250.10">
    <property type="entry name" value="Aminopeptidase i, Domain 2"/>
    <property type="match status" value="1"/>
</dbReference>
<name>A0A8I0KPV6_9ACTO</name>
<keyword evidence="12" id="KW-1185">Reference proteome</keyword>
<accession>A0A8I0KPV6</accession>
<evidence type="ECO:0000256" key="1">
    <source>
        <dbReference type="ARBA" id="ARBA00001947"/>
    </source>
</evidence>
<dbReference type="SUPFAM" id="SSF101821">
    <property type="entry name" value="Aminopeptidase/glucanase lid domain"/>
    <property type="match status" value="1"/>
</dbReference>
<keyword evidence="8 9" id="KW-0482">Metalloprotease</keyword>
<evidence type="ECO:0000313" key="11">
    <source>
        <dbReference type="EMBL" id="MBD3689300.1"/>
    </source>
</evidence>
<comment type="similarity">
    <text evidence="2 9">Belongs to the peptidase M18 family.</text>
</comment>
<dbReference type="PRINTS" id="PR00932">
    <property type="entry name" value="AMINO1PTASE"/>
</dbReference>
<dbReference type="Pfam" id="PF02127">
    <property type="entry name" value="Peptidase_M18"/>
    <property type="match status" value="1"/>
</dbReference>
<dbReference type="GO" id="GO:0004177">
    <property type="term" value="F:aminopeptidase activity"/>
    <property type="evidence" value="ECO:0007669"/>
    <property type="project" value="UniProtKB-KW"/>
</dbReference>
<reference evidence="11 12" key="1">
    <citation type="submission" date="2020-08" db="EMBL/GenBank/DDBJ databases">
        <title>Winkia gen. nov., sp. nov., isolated from faeces of the Anser albifrons in China.</title>
        <authorList>
            <person name="Liu Q."/>
        </authorList>
    </citation>
    <scope>NUCLEOTIDE SEQUENCE [LARGE SCALE GENOMIC DNA]</scope>
    <source>
        <strain evidence="11 12">C62</strain>
    </source>
</reference>
<evidence type="ECO:0000256" key="8">
    <source>
        <dbReference type="ARBA" id="ARBA00023049"/>
    </source>
</evidence>
<evidence type="ECO:0000256" key="4">
    <source>
        <dbReference type="ARBA" id="ARBA00022670"/>
    </source>
</evidence>
<evidence type="ECO:0000256" key="5">
    <source>
        <dbReference type="ARBA" id="ARBA00022723"/>
    </source>
</evidence>
<dbReference type="PANTHER" id="PTHR28570:SF3">
    <property type="entry name" value="ASPARTYL AMINOPEPTIDASE"/>
    <property type="match status" value="1"/>
</dbReference>
<dbReference type="Gene3D" id="3.40.630.10">
    <property type="entry name" value="Zn peptidases"/>
    <property type="match status" value="1"/>
</dbReference>
<dbReference type="PANTHER" id="PTHR28570">
    <property type="entry name" value="ASPARTYL AMINOPEPTIDASE"/>
    <property type="match status" value="1"/>
</dbReference>
<dbReference type="AlphaFoldDB" id="A0A8I0KPV6"/>
<keyword evidence="5 9" id="KW-0479">Metal-binding</keyword>
<evidence type="ECO:0000256" key="10">
    <source>
        <dbReference type="RuleBase" id="RU004387"/>
    </source>
</evidence>